<evidence type="ECO:0000256" key="6">
    <source>
        <dbReference type="ARBA" id="ARBA00023136"/>
    </source>
</evidence>
<name>A0A9J6PE59_9PROT</name>
<protein>
    <submittedName>
        <fullName evidence="9">Na(+)/H(+) antiporter subunit B</fullName>
    </submittedName>
</protein>
<sequence>MKYRLSERHKLLRIIAKMLVPPIMLFGLYVQFHGDYGPGGGFQAGIIFATGIALYGIVFGLDKAKAVFPMGWARALVAGGVLLYAGTGVWSMLRGAQFLNYNVLAHEVAHAQHYGILLVEFGVGMTVAGVIIAIFYSFAGRPPRMSDEDW</sequence>
<dbReference type="InterPro" id="IPR050622">
    <property type="entry name" value="CPA3_antiporter_subunitB"/>
</dbReference>
<dbReference type="RefSeq" id="WP_269331955.1">
    <property type="nucleotide sequence ID" value="NZ_JAMZFT010000001.1"/>
</dbReference>
<proteinExistence type="inferred from homology"/>
<keyword evidence="3" id="KW-1003">Cell membrane</keyword>
<feature type="domain" description="Na+/H+ antiporter MnhB subunit-related protein" evidence="8">
    <location>
        <begin position="12"/>
        <end position="132"/>
    </location>
</feature>
<dbReference type="InterPro" id="IPR007182">
    <property type="entry name" value="MnhB"/>
</dbReference>
<dbReference type="PANTHER" id="PTHR33932:SF4">
    <property type="entry name" value="NA(+)_H(+) ANTIPORTER SUBUNIT B"/>
    <property type="match status" value="1"/>
</dbReference>
<dbReference type="AlphaFoldDB" id="A0A9J6PE59"/>
<organism evidence="9 10">
    <name type="scientific">Futiania mangrovi</name>
    <dbReference type="NCBI Taxonomy" id="2959716"/>
    <lineage>
        <taxon>Bacteria</taxon>
        <taxon>Pseudomonadati</taxon>
        <taxon>Pseudomonadota</taxon>
        <taxon>Alphaproteobacteria</taxon>
        <taxon>Futianiales</taxon>
        <taxon>Futianiaceae</taxon>
        <taxon>Futiania</taxon>
    </lineage>
</organism>
<dbReference type="EMBL" id="JAMZFT010000001">
    <property type="protein sequence ID" value="MCP1336035.1"/>
    <property type="molecule type" value="Genomic_DNA"/>
</dbReference>
<feature type="transmembrane region" description="Helical" evidence="7">
    <location>
        <begin position="73"/>
        <end position="93"/>
    </location>
</feature>
<evidence type="ECO:0000259" key="8">
    <source>
        <dbReference type="Pfam" id="PF04039"/>
    </source>
</evidence>
<dbReference type="NCBIfam" id="NF009162">
    <property type="entry name" value="PRK12508.1"/>
    <property type="match status" value="1"/>
</dbReference>
<evidence type="ECO:0000313" key="10">
    <source>
        <dbReference type="Proteomes" id="UP001055804"/>
    </source>
</evidence>
<keyword evidence="5 7" id="KW-1133">Transmembrane helix</keyword>
<evidence type="ECO:0000313" key="9">
    <source>
        <dbReference type="EMBL" id="MCP1336035.1"/>
    </source>
</evidence>
<gene>
    <name evidence="9" type="ORF">NJQ99_06420</name>
</gene>
<keyword evidence="6 7" id="KW-0472">Membrane</keyword>
<feature type="transmembrane region" description="Helical" evidence="7">
    <location>
        <begin position="113"/>
        <end position="136"/>
    </location>
</feature>
<accession>A0A9J6PE59</accession>
<comment type="subcellular location">
    <subcellularLocation>
        <location evidence="1">Cell membrane</location>
        <topology evidence="1">Multi-pass membrane protein</topology>
    </subcellularLocation>
</comment>
<evidence type="ECO:0000256" key="4">
    <source>
        <dbReference type="ARBA" id="ARBA00022692"/>
    </source>
</evidence>
<dbReference type="Proteomes" id="UP001055804">
    <property type="component" value="Unassembled WGS sequence"/>
</dbReference>
<keyword evidence="10" id="KW-1185">Reference proteome</keyword>
<dbReference type="GO" id="GO:0005886">
    <property type="term" value="C:plasma membrane"/>
    <property type="evidence" value="ECO:0007669"/>
    <property type="project" value="UniProtKB-SubCell"/>
</dbReference>
<reference evidence="9" key="1">
    <citation type="submission" date="2022-06" db="EMBL/GenBank/DDBJ databases">
        <title>Isolation and Genomics of Futiania mangrovii gen. nov., sp. nov., a Rare and Metabolically-versatile member in the Class Alphaproteobacteria.</title>
        <authorList>
            <person name="Liu L."/>
            <person name="Huang W.-C."/>
            <person name="Pan J."/>
            <person name="Li J."/>
            <person name="Huang Y."/>
            <person name="Du H."/>
            <person name="Liu Y."/>
            <person name="Li M."/>
        </authorList>
    </citation>
    <scope>NUCLEOTIDE SEQUENCE</scope>
    <source>
        <strain evidence="9">FT118</strain>
    </source>
</reference>
<feature type="transmembrane region" description="Helical" evidence="7">
    <location>
        <begin position="42"/>
        <end position="61"/>
    </location>
</feature>
<evidence type="ECO:0000256" key="1">
    <source>
        <dbReference type="ARBA" id="ARBA00004651"/>
    </source>
</evidence>
<keyword evidence="4 7" id="KW-0812">Transmembrane</keyword>
<evidence type="ECO:0000256" key="5">
    <source>
        <dbReference type="ARBA" id="ARBA00022989"/>
    </source>
</evidence>
<feature type="transmembrane region" description="Helical" evidence="7">
    <location>
        <begin position="12"/>
        <end position="30"/>
    </location>
</feature>
<comment type="similarity">
    <text evidence="2">Belongs to the CPA3 antiporters (TC 2.A.63) subunit B family.</text>
</comment>
<evidence type="ECO:0000256" key="7">
    <source>
        <dbReference type="SAM" id="Phobius"/>
    </source>
</evidence>
<dbReference type="PANTHER" id="PTHR33932">
    <property type="entry name" value="NA(+)/H(+) ANTIPORTER SUBUNIT B"/>
    <property type="match status" value="1"/>
</dbReference>
<comment type="caution">
    <text evidence="9">The sequence shown here is derived from an EMBL/GenBank/DDBJ whole genome shotgun (WGS) entry which is preliminary data.</text>
</comment>
<evidence type="ECO:0000256" key="2">
    <source>
        <dbReference type="ARBA" id="ARBA00009425"/>
    </source>
</evidence>
<evidence type="ECO:0000256" key="3">
    <source>
        <dbReference type="ARBA" id="ARBA00022475"/>
    </source>
</evidence>
<dbReference type="Pfam" id="PF04039">
    <property type="entry name" value="MnhB"/>
    <property type="match status" value="1"/>
</dbReference>